<feature type="signal peptide" evidence="1">
    <location>
        <begin position="1"/>
        <end position="22"/>
    </location>
</feature>
<proteinExistence type="predicted"/>
<name>C5LJQ3_PERM5</name>
<dbReference type="GeneID" id="9051736"/>
<dbReference type="Proteomes" id="UP000007800">
    <property type="component" value="Unassembled WGS sequence"/>
</dbReference>
<dbReference type="OrthoDB" id="431550at2759"/>
<evidence type="ECO:0000313" key="2">
    <source>
        <dbReference type="EMBL" id="EER03070.1"/>
    </source>
</evidence>
<dbReference type="SUPFAM" id="SSF48371">
    <property type="entry name" value="ARM repeat"/>
    <property type="match status" value="1"/>
</dbReference>
<keyword evidence="1" id="KW-0732">Signal</keyword>
<dbReference type="RefSeq" id="XP_002771254.1">
    <property type="nucleotide sequence ID" value="XM_002771208.1"/>
</dbReference>
<reference evidence="2 3" key="1">
    <citation type="submission" date="2008-07" db="EMBL/GenBank/DDBJ databases">
        <authorList>
            <person name="El-Sayed N."/>
            <person name="Caler E."/>
            <person name="Inman J."/>
            <person name="Amedeo P."/>
            <person name="Hass B."/>
            <person name="Wortman J."/>
        </authorList>
    </citation>
    <scope>NUCLEOTIDE SEQUENCE [LARGE SCALE GENOMIC DNA]</scope>
    <source>
        <strain evidence="3">ATCC 50983 / TXsc</strain>
    </source>
</reference>
<keyword evidence="3" id="KW-1185">Reference proteome</keyword>
<dbReference type="EMBL" id="GG682469">
    <property type="protein sequence ID" value="EER03070.1"/>
    <property type="molecule type" value="Genomic_DNA"/>
</dbReference>
<gene>
    <name evidence="2" type="ORF">Pmar_PMAR001815</name>
</gene>
<feature type="chain" id="PRO_5002954559" evidence="1">
    <location>
        <begin position="23"/>
        <end position="1446"/>
    </location>
</feature>
<dbReference type="InParanoid" id="C5LJQ3"/>
<accession>C5LJQ3</accession>
<evidence type="ECO:0000256" key="1">
    <source>
        <dbReference type="SAM" id="SignalP"/>
    </source>
</evidence>
<sequence>MKYLSYTLLLLQALLLPVHVASRSILERKSRLSSDPHREIACDISESKIGTQLILHDKGVHDSSIFYKAKGYQRGSEHTLLRSVMLTKEVVDLLKEANEKNICSTLLGHFHLGLHELNIEMADAKASGRAFGCPLPGKSDEITCVVHYAEDSSGRLLTYAEKLFLKEPKHALDAAKTSTFTVELEDEFHAGYPEGCTSLGAASIRRCRDLGVAYAYDLVDQRYEMHKSTLTVSCYHSLRLVMAVAVTPKDFAEVQSQLSSRGSVYERQKYLRGLAVSHSRENVDKLIDELISEGTSDISKANWAHSIALFLATVLQDVDTLETIVALTPSTKVRIKAAETLVKDLHASSQSVVRRLLPLIVPRPGPTARKLILRYPQAMFDFITTSYSGETLAVGYAAEVACFIRHRINIEPNAVSLLTTYMDAILDTGKTNMYWILDRGIMPILVLLMEYGYSKEAVQWLRAKSKRRQLSYKDDPWNIASWAARDWPVEALVRDLGKEEAFALLADVVSLEYMHTLTRRLPDNDLRYDLIAFMWRKAVSSNIPLARIPTLDVCIALKGRLELLGQVAIQCFKYFSDSKQFTNDDRRWSYVEYMPATEADTILADRLKSSDSSKRSWAYSTRLMQALHYDKEEHRLPQVLGRTVKEIANEQNPVRGNVMGTLCYLPMPPLCGPKSNDPHAVVEAIDALVASLNRSKEQLKGSSIVDQGKDLIENIIRNAPMESELYKVWEKEVMEAFDRLLKNDNTNRSVINDGFLMNIPGIRKATVEHILQHLSVFLEDILQRKDSLTKDLIQDLRAIFRLVGRYGSRGEGLKLSIIRPIVDDIIANTEKYTFQLPRHPAGTIDMLIEIQTDLVEFLTARPWSKDKEQCLEKVVAARPTLLTDNDGIYRLARKRLPSIFIKIPDTTDDSSKEGEEMLKPPRCYRGFSGGPYPKEDLDMSWWTDAEVAVIDRMVGKEFSLERENRKSLSYRTNDNAVVDDKQKRQYDDDDTLALMEVDLKLLSRMDTVDAESAKVFLRPELLTTDAARTAPFCLARVASTTLTEDQLFDDFIGATFRKSSGTAIKLTVHKELCHAAARFGSIDRRQYWLKYRLFTRDGARKHVHKDIVQAIGSAFIHNMLWCSDWQVLKTCMDMSKEVPDALSKYVVPRPTGYRLDSCDTTEARCRYIKTVLLPVFGNTIGEQDIADSCITALEAWSEGKPDITKSAESAIVIALKRILTDKNSPYSLFSRALDLFSTYILEGSTSALTAYVEAFDSLLEGYWKPAVNKDEPMNPDDDEGQRLEALIRRFLQTVRAPLEVENLKATLGHIADALEGVVGLGSLWSDARIQYILAGRSPSDLNDVLPRIKDHLDTVEGNRDDLVSQCINTITKWLGPEFPIPQVSELASNSDYRLRLLAVQLYNTRDSDERSAAITALWRGGLCRDPKLAVREEAFRAVTHLRMLLL</sequence>
<organism evidence="3">
    <name type="scientific">Perkinsus marinus (strain ATCC 50983 / TXsc)</name>
    <dbReference type="NCBI Taxonomy" id="423536"/>
    <lineage>
        <taxon>Eukaryota</taxon>
        <taxon>Sar</taxon>
        <taxon>Alveolata</taxon>
        <taxon>Perkinsozoa</taxon>
        <taxon>Perkinsea</taxon>
        <taxon>Perkinsida</taxon>
        <taxon>Perkinsidae</taxon>
        <taxon>Perkinsus</taxon>
    </lineage>
</organism>
<dbReference type="InterPro" id="IPR016024">
    <property type="entry name" value="ARM-type_fold"/>
</dbReference>
<evidence type="ECO:0000313" key="3">
    <source>
        <dbReference type="Proteomes" id="UP000007800"/>
    </source>
</evidence>
<protein>
    <submittedName>
        <fullName evidence="2">Uncharacterized protein</fullName>
    </submittedName>
</protein>